<proteinExistence type="predicted"/>
<evidence type="ECO:0000313" key="2">
    <source>
        <dbReference type="Proteomes" id="UP000219252"/>
    </source>
</evidence>
<name>A0A285U6Y5_9BACL</name>
<dbReference type="EMBL" id="OBQC01000002">
    <property type="protein sequence ID" value="SOC36306.1"/>
    <property type="molecule type" value="Genomic_DNA"/>
</dbReference>
<evidence type="ECO:0000313" key="1">
    <source>
        <dbReference type="EMBL" id="SOC36306.1"/>
    </source>
</evidence>
<reference evidence="2" key="1">
    <citation type="submission" date="2017-08" db="EMBL/GenBank/DDBJ databases">
        <authorList>
            <person name="Varghese N."/>
            <person name="Submissions S."/>
        </authorList>
    </citation>
    <scope>NUCLEOTIDE SEQUENCE [LARGE SCALE GENOMIC DNA]</scope>
    <source>
        <strain evidence="2">JC23</strain>
    </source>
</reference>
<accession>A0A285U6Y5</accession>
<organism evidence="1 2">
    <name type="scientific">Ureibacillus acetophenoni</name>
    <dbReference type="NCBI Taxonomy" id="614649"/>
    <lineage>
        <taxon>Bacteria</taxon>
        <taxon>Bacillati</taxon>
        <taxon>Bacillota</taxon>
        <taxon>Bacilli</taxon>
        <taxon>Bacillales</taxon>
        <taxon>Caryophanaceae</taxon>
        <taxon>Ureibacillus</taxon>
    </lineage>
</organism>
<dbReference type="Proteomes" id="UP000219252">
    <property type="component" value="Unassembled WGS sequence"/>
</dbReference>
<dbReference type="RefSeq" id="WP_097148291.1">
    <property type="nucleotide sequence ID" value="NZ_OBQC01000002.1"/>
</dbReference>
<gene>
    <name evidence="1" type="ORF">SAMN05877842_102221</name>
</gene>
<keyword evidence="2" id="KW-1185">Reference proteome</keyword>
<dbReference type="OrthoDB" id="2454833at2"/>
<sequence>MRAIEIWESLLSKPDKEVIKIARYYGVELTIDEVRKLRPLAERANITWLVTGIPKNVLKETEKILGPKKFKKYKKILDSYYT</sequence>
<protein>
    <submittedName>
        <fullName evidence="1">Uncharacterized protein DUF2624</fullName>
    </submittedName>
</protein>
<dbReference type="AlphaFoldDB" id="A0A285U6Y5"/>